<reference evidence="1" key="1">
    <citation type="submission" date="2022-10" db="EMBL/GenBank/DDBJ databases">
        <title>Tapping the CABI collections for fungal endophytes: first genome assemblies for Collariella, Neodidymelliopsis, Ascochyta clinopodiicola, Didymella pomorum, Didymosphaeria variabile, Neocosmospora piperis and Neocucurbitaria cava.</title>
        <authorList>
            <person name="Hill R."/>
        </authorList>
    </citation>
    <scope>NUCLEOTIDE SEQUENCE</scope>
    <source>
        <strain evidence="1">IMI 355091</strain>
    </source>
</reference>
<dbReference type="Proteomes" id="UP001140510">
    <property type="component" value="Unassembled WGS sequence"/>
</dbReference>
<protein>
    <submittedName>
        <fullName evidence="1">Uncharacterized protein</fullName>
    </submittedName>
</protein>
<dbReference type="AlphaFoldDB" id="A0A9W8ZC41"/>
<keyword evidence="2" id="KW-1185">Reference proteome</keyword>
<name>A0A9W8ZC41_9PLEO</name>
<sequence length="64" mass="7443">MKVTYLYGVYEWPFDTDGFLENHITSAAPMRKPFRYVVANPLSEVATQSQELTEKLEDLRDEAM</sequence>
<evidence type="ECO:0000313" key="2">
    <source>
        <dbReference type="Proteomes" id="UP001140510"/>
    </source>
</evidence>
<gene>
    <name evidence="1" type="ORF">N0V91_006674</name>
</gene>
<dbReference type="EMBL" id="JAPEVA010000053">
    <property type="protein sequence ID" value="KAJ4403271.1"/>
    <property type="molecule type" value="Genomic_DNA"/>
</dbReference>
<accession>A0A9W8ZC41</accession>
<organism evidence="1 2">
    <name type="scientific">Didymella pomorum</name>
    <dbReference type="NCBI Taxonomy" id="749634"/>
    <lineage>
        <taxon>Eukaryota</taxon>
        <taxon>Fungi</taxon>
        <taxon>Dikarya</taxon>
        <taxon>Ascomycota</taxon>
        <taxon>Pezizomycotina</taxon>
        <taxon>Dothideomycetes</taxon>
        <taxon>Pleosporomycetidae</taxon>
        <taxon>Pleosporales</taxon>
        <taxon>Pleosporineae</taxon>
        <taxon>Didymellaceae</taxon>
        <taxon>Didymella</taxon>
    </lineage>
</organism>
<proteinExistence type="predicted"/>
<comment type="caution">
    <text evidence="1">The sequence shown here is derived from an EMBL/GenBank/DDBJ whole genome shotgun (WGS) entry which is preliminary data.</text>
</comment>
<evidence type="ECO:0000313" key="1">
    <source>
        <dbReference type="EMBL" id="KAJ4403271.1"/>
    </source>
</evidence>